<evidence type="ECO:0000313" key="3">
    <source>
        <dbReference type="Proteomes" id="UP001291623"/>
    </source>
</evidence>
<dbReference type="Proteomes" id="UP001291623">
    <property type="component" value="Unassembled WGS sequence"/>
</dbReference>
<feature type="chain" id="PRO_5042283925" description="Secreted protein" evidence="1">
    <location>
        <begin position="19"/>
        <end position="57"/>
    </location>
</feature>
<organism evidence="2 3">
    <name type="scientific">Anisodus tanguticus</name>
    <dbReference type="NCBI Taxonomy" id="243964"/>
    <lineage>
        <taxon>Eukaryota</taxon>
        <taxon>Viridiplantae</taxon>
        <taxon>Streptophyta</taxon>
        <taxon>Embryophyta</taxon>
        <taxon>Tracheophyta</taxon>
        <taxon>Spermatophyta</taxon>
        <taxon>Magnoliopsida</taxon>
        <taxon>eudicotyledons</taxon>
        <taxon>Gunneridae</taxon>
        <taxon>Pentapetalae</taxon>
        <taxon>asterids</taxon>
        <taxon>lamiids</taxon>
        <taxon>Solanales</taxon>
        <taxon>Solanaceae</taxon>
        <taxon>Solanoideae</taxon>
        <taxon>Hyoscyameae</taxon>
        <taxon>Anisodus</taxon>
    </lineage>
</organism>
<accession>A0AAE1RMA1</accession>
<protein>
    <recommendedName>
        <fullName evidence="4">Secreted protein</fullName>
    </recommendedName>
</protein>
<gene>
    <name evidence="2" type="ORF">RND71_026420</name>
</gene>
<keyword evidence="3" id="KW-1185">Reference proteome</keyword>
<comment type="caution">
    <text evidence="2">The sequence shown here is derived from an EMBL/GenBank/DDBJ whole genome shotgun (WGS) entry which is preliminary data.</text>
</comment>
<evidence type="ECO:0008006" key="4">
    <source>
        <dbReference type="Google" id="ProtNLM"/>
    </source>
</evidence>
<dbReference type="AlphaFoldDB" id="A0AAE1RMA1"/>
<name>A0AAE1RMA1_9SOLA</name>
<evidence type="ECO:0000313" key="2">
    <source>
        <dbReference type="EMBL" id="KAK4354226.1"/>
    </source>
</evidence>
<proteinExistence type="predicted"/>
<dbReference type="EMBL" id="JAVYJV010000014">
    <property type="protein sequence ID" value="KAK4354226.1"/>
    <property type="molecule type" value="Genomic_DNA"/>
</dbReference>
<feature type="signal peptide" evidence="1">
    <location>
        <begin position="1"/>
        <end position="18"/>
    </location>
</feature>
<keyword evidence="1" id="KW-0732">Signal</keyword>
<sequence length="57" mass="6555">MFQFARLSLAFFFADSAAVPKGCPIRESPDLCLFSSSPKHFVDYYALPRLWVPRYPP</sequence>
<evidence type="ECO:0000256" key="1">
    <source>
        <dbReference type="SAM" id="SignalP"/>
    </source>
</evidence>
<reference evidence="2" key="1">
    <citation type="submission" date="2023-12" db="EMBL/GenBank/DDBJ databases">
        <title>Genome assembly of Anisodus tanguticus.</title>
        <authorList>
            <person name="Wang Y.-J."/>
        </authorList>
    </citation>
    <scope>NUCLEOTIDE SEQUENCE</scope>
    <source>
        <strain evidence="2">KB-2021</strain>
        <tissue evidence="2">Leaf</tissue>
    </source>
</reference>